<sequence length="86" mass="9418">MIRKRQHSLRCSKCLSYGLPPPSVYDIELRGLTIIKNLEKQEGSRCHKGVGMITRSVASKTKGSQAHDFGKKYGKGPIDDTVNGSG</sequence>
<evidence type="ECO:0000313" key="2">
    <source>
        <dbReference type="EMBL" id="CAK9177156.1"/>
    </source>
</evidence>
<organism evidence="2 3">
    <name type="scientific">Ilex paraguariensis</name>
    <name type="common">yerba mate</name>
    <dbReference type="NCBI Taxonomy" id="185542"/>
    <lineage>
        <taxon>Eukaryota</taxon>
        <taxon>Viridiplantae</taxon>
        <taxon>Streptophyta</taxon>
        <taxon>Embryophyta</taxon>
        <taxon>Tracheophyta</taxon>
        <taxon>Spermatophyta</taxon>
        <taxon>Magnoliopsida</taxon>
        <taxon>eudicotyledons</taxon>
        <taxon>Gunneridae</taxon>
        <taxon>Pentapetalae</taxon>
        <taxon>asterids</taxon>
        <taxon>campanulids</taxon>
        <taxon>Aquifoliales</taxon>
        <taxon>Aquifoliaceae</taxon>
        <taxon>Ilex</taxon>
    </lineage>
</organism>
<accession>A0ABC8U5Y2</accession>
<reference evidence="2 3" key="1">
    <citation type="submission" date="2024-02" db="EMBL/GenBank/DDBJ databases">
        <authorList>
            <person name="Vignale AGUSTIN F."/>
            <person name="Sosa J E."/>
            <person name="Modenutti C."/>
        </authorList>
    </citation>
    <scope>NUCLEOTIDE SEQUENCE [LARGE SCALE GENOMIC DNA]</scope>
</reference>
<feature type="region of interest" description="Disordered" evidence="1">
    <location>
        <begin position="57"/>
        <end position="86"/>
    </location>
</feature>
<comment type="caution">
    <text evidence="2">The sequence shown here is derived from an EMBL/GenBank/DDBJ whole genome shotgun (WGS) entry which is preliminary data.</text>
</comment>
<evidence type="ECO:0000256" key="1">
    <source>
        <dbReference type="SAM" id="MobiDB-lite"/>
    </source>
</evidence>
<protein>
    <submittedName>
        <fullName evidence="2">Uncharacterized protein</fullName>
    </submittedName>
</protein>
<gene>
    <name evidence="2" type="ORF">ILEXP_LOCUS47026</name>
</gene>
<feature type="non-terminal residue" evidence="2">
    <location>
        <position position="86"/>
    </location>
</feature>
<proteinExistence type="predicted"/>
<dbReference type="AlphaFoldDB" id="A0ABC8U5Y2"/>
<keyword evidence="3" id="KW-1185">Reference proteome</keyword>
<dbReference type="EMBL" id="CAUOFW020006980">
    <property type="protein sequence ID" value="CAK9177156.1"/>
    <property type="molecule type" value="Genomic_DNA"/>
</dbReference>
<dbReference type="Proteomes" id="UP001642360">
    <property type="component" value="Unassembled WGS sequence"/>
</dbReference>
<name>A0ABC8U5Y2_9AQUA</name>
<evidence type="ECO:0000313" key="3">
    <source>
        <dbReference type="Proteomes" id="UP001642360"/>
    </source>
</evidence>